<dbReference type="InterPro" id="IPR050510">
    <property type="entry name" value="Cation_transp_ATPase_P-type"/>
</dbReference>
<dbReference type="SFLD" id="SFLDG00002">
    <property type="entry name" value="C1.7:_P-type_atpase_like"/>
    <property type="match status" value="1"/>
</dbReference>
<dbReference type="GO" id="GO:0016887">
    <property type="term" value="F:ATP hydrolysis activity"/>
    <property type="evidence" value="ECO:0007669"/>
    <property type="project" value="InterPro"/>
</dbReference>
<evidence type="ECO:0000256" key="4">
    <source>
        <dbReference type="ARBA" id="ARBA00022692"/>
    </source>
</evidence>
<dbReference type="SUPFAM" id="SSF81665">
    <property type="entry name" value="Calcium ATPase, transmembrane domain M"/>
    <property type="match status" value="1"/>
</dbReference>
<dbReference type="PANTHER" id="PTHR43294">
    <property type="entry name" value="SODIUM/POTASSIUM-TRANSPORTING ATPASE SUBUNIT ALPHA"/>
    <property type="match status" value="1"/>
</dbReference>
<keyword evidence="7" id="KW-0460">Magnesium</keyword>
<dbReference type="SUPFAM" id="SSF56784">
    <property type="entry name" value="HAD-like"/>
    <property type="match status" value="1"/>
</dbReference>
<dbReference type="Gene3D" id="1.20.1110.10">
    <property type="entry name" value="Calcium-transporting ATPase, transmembrane domain"/>
    <property type="match status" value="1"/>
</dbReference>
<dbReference type="GO" id="GO:0006883">
    <property type="term" value="P:intracellular sodium ion homeostasis"/>
    <property type="evidence" value="ECO:0007669"/>
    <property type="project" value="TreeGrafter"/>
</dbReference>
<feature type="transmembrane region" description="Helical" evidence="11">
    <location>
        <begin position="82"/>
        <end position="101"/>
    </location>
</feature>
<evidence type="ECO:0000256" key="9">
    <source>
        <dbReference type="ARBA" id="ARBA00022989"/>
    </source>
</evidence>
<keyword evidence="3" id="KW-0597">Phosphoprotein</keyword>
<keyword evidence="9 11" id="KW-1133">Transmembrane helix</keyword>
<dbReference type="Gene3D" id="3.40.1110.10">
    <property type="entry name" value="Calcium-transporting ATPase, cytoplasmic domain N"/>
    <property type="match status" value="1"/>
</dbReference>
<dbReference type="InterPro" id="IPR023299">
    <property type="entry name" value="ATPase_P-typ_cyto_dom_N"/>
</dbReference>
<gene>
    <name evidence="13" type="ORF">D7Z94_18305</name>
</gene>
<dbReference type="Pfam" id="PF08282">
    <property type="entry name" value="Hydrolase_3"/>
    <property type="match status" value="1"/>
</dbReference>
<dbReference type="Pfam" id="PF13246">
    <property type="entry name" value="Cation_ATPase"/>
    <property type="match status" value="1"/>
</dbReference>
<dbReference type="Proteomes" id="UP000276603">
    <property type="component" value="Unassembled WGS sequence"/>
</dbReference>
<evidence type="ECO:0000256" key="1">
    <source>
        <dbReference type="ARBA" id="ARBA00004127"/>
    </source>
</evidence>
<feature type="transmembrane region" description="Helical" evidence="11">
    <location>
        <begin position="822"/>
        <end position="840"/>
    </location>
</feature>
<keyword evidence="10 11" id="KW-0472">Membrane</keyword>
<feature type="transmembrane region" description="Helical" evidence="11">
    <location>
        <begin position="245"/>
        <end position="263"/>
    </location>
</feature>
<keyword evidence="8" id="KW-1278">Translocase</keyword>
<evidence type="ECO:0000256" key="3">
    <source>
        <dbReference type="ARBA" id="ARBA00022553"/>
    </source>
</evidence>
<evidence type="ECO:0000259" key="12">
    <source>
        <dbReference type="SMART" id="SM00831"/>
    </source>
</evidence>
<dbReference type="PANTHER" id="PTHR43294:SF20">
    <property type="entry name" value="P-TYPE ATPASE"/>
    <property type="match status" value="1"/>
</dbReference>
<evidence type="ECO:0000256" key="11">
    <source>
        <dbReference type="SAM" id="Phobius"/>
    </source>
</evidence>
<dbReference type="SMART" id="SM00831">
    <property type="entry name" value="Cation_ATPase_N"/>
    <property type="match status" value="1"/>
</dbReference>
<dbReference type="GO" id="GO:0012505">
    <property type="term" value="C:endomembrane system"/>
    <property type="evidence" value="ECO:0007669"/>
    <property type="project" value="UniProtKB-SubCell"/>
</dbReference>
<keyword evidence="14" id="KW-1185">Reference proteome</keyword>
<dbReference type="InterPro" id="IPR044492">
    <property type="entry name" value="P_typ_ATPase_HD_dom"/>
</dbReference>
<dbReference type="InterPro" id="IPR001757">
    <property type="entry name" value="P_typ_ATPase"/>
</dbReference>
<dbReference type="InterPro" id="IPR023298">
    <property type="entry name" value="ATPase_P-typ_TM_dom_sf"/>
</dbReference>
<dbReference type="InterPro" id="IPR006068">
    <property type="entry name" value="ATPase_P-typ_cation-transptr_C"/>
</dbReference>
<dbReference type="PRINTS" id="PR00120">
    <property type="entry name" value="HATPASE"/>
</dbReference>
<proteinExistence type="inferred from homology"/>
<evidence type="ECO:0000256" key="6">
    <source>
        <dbReference type="ARBA" id="ARBA00022840"/>
    </source>
</evidence>
<dbReference type="InterPro" id="IPR008250">
    <property type="entry name" value="ATPase_P-typ_transduc_dom_A_sf"/>
</dbReference>
<dbReference type="InterPro" id="IPR018303">
    <property type="entry name" value="ATPase_P-typ_P_site"/>
</dbReference>
<comment type="subcellular location">
    <subcellularLocation>
        <location evidence="1">Endomembrane system</location>
        <topology evidence="1">Multi-pass membrane protein</topology>
    </subcellularLocation>
</comment>
<evidence type="ECO:0000313" key="14">
    <source>
        <dbReference type="Proteomes" id="UP000276603"/>
    </source>
</evidence>
<feature type="transmembrane region" description="Helical" evidence="11">
    <location>
        <begin position="785"/>
        <end position="802"/>
    </location>
</feature>
<feature type="domain" description="Cation-transporting P-type ATPase N-terminal" evidence="12">
    <location>
        <begin position="4"/>
        <end position="78"/>
    </location>
</feature>
<feature type="transmembrane region" description="Helical" evidence="11">
    <location>
        <begin position="680"/>
        <end position="701"/>
    </location>
</feature>
<dbReference type="Pfam" id="PF00689">
    <property type="entry name" value="Cation_ATPase_C"/>
    <property type="match status" value="1"/>
</dbReference>
<dbReference type="InterPro" id="IPR036412">
    <property type="entry name" value="HAD-like_sf"/>
</dbReference>
<evidence type="ECO:0000256" key="2">
    <source>
        <dbReference type="ARBA" id="ARBA00005675"/>
    </source>
</evidence>
<dbReference type="GO" id="GO:0005524">
    <property type="term" value="F:ATP binding"/>
    <property type="evidence" value="ECO:0007669"/>
    <property type="project" value="UniProtKB-KW"/>
</dbReference>
<dbReference type="InterPro" id="IPR004014">
    <property type="entry name" value="ATPase_P-typ_cation-transptr_N"/>
</dbReference>
<dbReference type="PROSITE" id="PS00154">
    <property type="entry name" value="ATPASE_E1_E2"/>
    <property type="match status" value="1"/>
</dbReference>
<feature type="transmembrane region" description="Helical" evidence="11">
    <location>
        <begin position="852"/>
        <end position="874"/>
    </location>
</feature>
<dbReference type="SFLD" id="SFLDF00027">
    <property type="entry name" value="p-type_atpase"/>
    <property type="match status" value="1"/>
</dbReference>
<organism evidence="13 14">
    <name type="scientific">Ulvibacterium marinum</name>
    <dbReference type="NCBI Taxonomy" id="2419782"/>
    <lineage>
        <taxon>Bacteria</taxon>
        <taxon>Pseudomonadati</taxon>
        <taxon>Bacteroidota</taxon>
        <taxon>Flavobacteriia</taxon>
        <taxon>Flavobacteriales</taxon>
        <taxon>Flavobacteriaceae</taxon>
        <taxon>Ulvibacterium</taxon>
    </lineage>
</organism>
<comment type="similarity">
    <text evidence="2">Belongs to the cation transport ATPase (P-type) (TC 3.A.3) family. Type IIA subfamily.</text>
</comment>
<dbReference type="PRINTS" id="PR00119">
    <property type="entry name" value="CATATPASE"/>
</dbReference>
<evidence type="ECO:0000313" key="13">
    <source>
        <dbReference type="EMBL" id="RKN80190.1"/>
    </source>
</evidence>
<dbReference type="GO" id="GO:0030007">
    <property type="term" value="P:intracellular potassium ion homeostasis"/>
    <property type="evidence" value="ECO:0007669"/>
    <property type="project" value="TreeGrafter"/>
</dbReference>
<dbReference type="NCBIfam" id="TIGR01494">
    <property type="entry name" value="ATPase_P-type"/>
    <property type="match status" value="2"/>
</dbReference>
<feature type="transmembrane region" description="Helical" evidence="11">
    <location>
        <begin position="58"/>
        <end position="76"/>
    </location>
</feature>
<dbReference type="SUPFAM" id="SSF81653">
    <property type="entry name" value="Calcium ATPase, transduction domain A"/>
    <property type="match status" value="1"/>
</dbReference>
<name>A0A3B0C416_9FLAO</name>
<reference evidence="13 14" key="1">
    <citation type="submission" date="2018-10" db="EMBL/GenBank/DDBJ databases">
        <title>Ulvibacterium marinum gen. nov., sp. nov., a novel marine bacterium of the family Flavobacteriaceae, isolated from a culture of the green alga Ulva prolifera.</title>
        <authorList>
            <person name="Zhang Z."/>
        </authorList>
    </citation>
    <scope>NUCLEOTIDE SEQUENCE [LARGE SCALE GENOMIC DNA]</scope>
    <source>
        <strain evidence="13 14">CCMM003</strain>
    </source>
</reference>
<dbReference type="RefSeq" id="WP_120712999.1">
    <property type="nucleotide sequence ID" value="NZ_RBCJ01000003.1"/>
</dbReference>
<keyword evidence="6" id="KW-0067">ATP-binding</keyword>
<dbReference type="Pfam" id="PF00690">
    <property type="entry name" value="Cation_ATPase_N"/>
    <property type="match status" value="1"/>
</dbReference>
<dbReference type="InterPro" id="IPR059000">
    <property type="entry name" value="ATPase_P-type_domA"/>
</dbReference>
<evidence type="ECO:0000256" key="7">
    <source>
        <dbReference type="ARBA" id="ARBA00022842"/>
    </source>
</evidence>
<dbReference type="AlphaFoldDB" id="A0A3B0C416"/>
<keyword evidence="5" id="KW-0547">Nucleotide-binding</keyword>
<evidence type="ECO:0000256" key="10">
    <source>
        <dbReference type="ARBA" id="ARBA00023136"/>
    </source>
</evidence>
<dbReference type="GO" id="GO:0005391">
    <property type="term" value="F:P-type sodium:potassium-exchanging transporter activity"/>
    <property type="evidence" value="ECO:0007669"/>
    <property type="project" value="TreeGrafter"/>
</dbReference>
<dbReference type="Gene3D" id="3.40.50.1000">
    <property type="entry name" value="HAD superfamily/HAD-like"/>
    <property type="match status" value="1"/>
</dbReference>
<feature type="transmembrane region" description="Helical" evidence="11">
    <location>
        <begin position="707"/>
        <end position="729"/>
    </location>
</feature>
<comment type="caution">
    <text evidence="13">The sequence shown here is derived from an EMBL/GenBank/DDBJ whole genome shotgun (WGS) entry which is preliminary data.</text>
</comment>
<evidence type="ECO:0000256" key="5">
    <source>
        <dbReference type="ARBA" id="ARBA00022741"/>
    </source>
</evidence>
<dbReference type="SFLD" id="SFLDS00003">
    <property type="entry name" value="Haloacid_Dehalogenase"/>
    <property type="match status" value="1"/>
</dbReference>
<dbReference type="OrthoDB" id="1521937at2"/>
<feature type="transmembrane region" description="Helical" evidence="11">
    <location>
        <begin position="275"/>
        <end position="296"/>
    </location>
</feature>
<dbReference type="GO" id="GO:0036376">
    <property type="term" value="P:sodium ion export across plasma membrane"/>
    <property type="evidence" value="ECO:0007669"/>
    <property type="project" value="TreeGrafter"/>
</dbReference>
<feature type="transmembrane region" description="Helical" evidence="11">
    <location>
        <begin position="754"/>
        <end position="779"/>
    </location>
</feature>
<sequence>MLKTLFALSVEDTIAEFASSRIQGLSKEEVEARLEKYGLNEIPTQGPKPRYRILAGQLMDPIIYILTVAAILAFLFSDALEGMAIIVVILISVGIGFFMELQAIRSLEALRKIGQARTYVLRSGKKIKVKASELVPGDIVLLVTGDIVPADARLIEVENLSLKESALTGESIPINKSTGTLPDKTPITDQANMVFRGTMVLTGSGRAIVTATGAHTQLGIIQQMGMDTEKMDTPLEKKLNQLSKWLIVLTLCFALLIVVAGYFRGKDLLLMIETGVALAVAAIPEGLPIVATIALAQGMLRLSRKEVIIKKLEAVQTLGATDIICTDKTGTLTEDRMNVHTVLFEEESVTVGHLRKLERSDFIADHPIFETIIKASILCNNATPNLDDGQADSIELALMDFAIHWGYDPVTIRKEYPEQLELPFDATRKLMATVNQSKESFQVFVKGAFESLVDSCDTVIEDGKRKSFNNVADWDKKVNTLALQGLRTLAFAYKETKGIPKKETLFQNLTFLGVMGFIDPARKDVKATLKIYKKAGIRVLMITGDHPGTSQKIAQEVGLLESSVPRNKIVLGKDLENLENGGQENFSRLLEAAVFARVTPKQKLDLITLYQKNGHVVGMIGDGINDVPALKKADIGIAMGIRGTEAAREVADVILRNDKFTAIELAIHQGRVVFQNIRQFVVYLLSCNLAEIVSVGLAALLNLPSPLLPLQILFLNLVTDVFPALALGLGKGEADSMEQPPKNPKDPIMHRKDWYMTAIYGLCISLSVLGIVIYANFVLKLSPEIINNMAFYTLILAQLLNVFNMPKQKQAFFINEVTKNPWIWAALVVSLIITMVVYSIPLAAKALSLEHFPLGLLGVTILFALGSLLLAQVIKRLSGSFEMPHSGN</sequence>
<dbReference type="InterPro" id="IPR023214">
    <property type="entry name" value="HAD_sf"/>
</dbReference>
<dbReference type="GO" id="GO:1990573">
    <property type="term" value="P:potassium ion import across plasma membrane"/>
    <property type="evidence" value="ECO:0007669"/>
    <property type="project" value="TreeGrafter"/>
</dbReference>
<protein>
    <submittedName>
        <fullName evidence="13">Cation-transporting P-type ATPase</fullName>
    </submittedName>
</protein>
<evidence type="ECO:0000256" key="8">
    <source>
        <dbReference type="ARBA" id="ARBA00022967"/>
    </source>
</evidence>
<accession>A0A3B0C416</accession>
<dbReference type="GO" id="GO:1902600">
    <property type="term" value="P:proton transmembrane transport"/>
    <property type="evidence" value="ECO:0007669"/>
    <property type="project" value="TreeGrafter"/>
</dbReference>
<dbReference type="EMBL" id="RBCJ01000003">
    <property type="protein sequence ID" value="RKN80190.1"/>
    <property type="molecule type" value="Genomic_DNA"/>
</dbReference>
<dbReference type="GO" id="GO:0005886">
    <property type="term" value="C:plasma membrane"/>
    <property type="evidence" value="ECO:0007669"/>
    <property type="project" value="TreeGrafter"/>
</dbReference>
<dbReference type="Pfam" id="PF00122">
    <property type="entry name" value="E1-E2_ATPase"/>
    <property type="match status" value="1"/>
</dbReference>
<dbReference type="Gene3D" id="2.70.150.10">
    <property type="entry name" value="Calcium-transporting ATPase, cytoplasmic transduction domain A"/>
    <property type="match status" value="1"/>
</dbReference>
<dbReference type="FunFam" id="2.70.150.10:FF:000160">
    <property type="entry name" value="Sarcoplasmic/endoplasmic reticulum calcium ATPase 1"/>
    <property type="match status" value="1"/>
</dbReference>
<keyword evidence="4 11" id="KW-0812">Transmembrane</keyword>